<reference evidence="1" key="1">
    <citation type="journal article" date="2021" name="PeerJ">
        <title>Extensive microbial diversity within the chicken gut microbiome revealed by metagenomics and culture.</title>
        <authorList>
            <person name="Gilroy R."/>
            <person name="Ravi A."/>
            <person name="Getino M."/>
            <person name="Pursley I."/>
            <person name="Horton D.L."/>
            <person name="Alikhan N.F."/>
            <person name="Baker D."/>
            <person name="Gharbi K."/>
            <person name="Hall N."/>
            <person name="Watson M."/>
            <person name="Adriaenssens E.M."/>
            <person name="Foster-Nyarko E."/>
            <person name="Jarju S."/>
            <person name="Secka A."/>
            <person name="Antonio M."/>
            <person name="Oren A."/>
            <person name="Chaudhuri R.R."/>
            <person name="La Ragione R."/>
            <person name="Hildebrand F."/>
            <person name="Pallen M.J."/>
        </authorList>
    </citation>
    <scope>NUCLEOTIDE SEQUENCE</scope>
    <source>
        <strain evidence="1">ChiSxjej5B17-1746</strain>
    </source>
</reference>
<proteinExistence type="predicted"/>
<evidence type="ECO:0000313" key="1">
    <source>
        <dbReference type="EMBL" id="HIW78514.1"/>
    </source>
</evidence>
<accession>A0A9D1QZJ6</accession>
<reference evidence="1" key="2">
    <citation type="submission" date="2021-04" db="EMBL/GenBank/DDBJ databases">
        <authorList>
            <person name="Gilroy R."/>
        </authorList>
    </citation>
    <scope>NUCLEOTIDE SEQUENCE</scope>
    <source>
        <strain evidence="1">ChiSxjej5B17-1746</strain>
    </source>
</reference>
<sequence>MSQQYPSRIRYEYEQDPETRLQYTHGVWGGINPQGEIEISFYLESDKMPPYSERLVAPDGSFGHEIAPYNEEERTIIRHIHSRVVMNYHTARAMLEWLEDKVAALEAEEDGGAPLAFDDSGFQHQ</sequence>
<dbReference type="Proteomes" id="UP000824264">
    <property type="component" value="Unassembled WGS sequence"/>
</dbReference>
<evidence type="ECO:0000313" key="2">
    <source>
        <dbReference type="Proteomes" id="UP000824264"/>
    </source>
</evidence>
<dbReference type="EMBL" id="DXGI01000184">
    <property type="protein sequence ID" value="HIW78514.1"/>
    <property type="molecule type" value="Genomic_DNA"/>
</dbReference>
<dbReference type="AlphaFoldDB" id="A0A9D1QZJ6"/>
<organism evidence="1 2">
    <name type="scientific">Candidatus Bilophila faecipullorum</name>
    <dbReference type="NCBI Taxonomy" id="2838482"/>
    <lineage>
        <taxon>Bacteria</taxon>
        <taxon>Pseudomonadati</taxon>
        <taxon>Thermodesulfobacteriota</taxon>
        <taxon>Desulfovibrionia</taxon>
        <taxon>Desulfovibrionales</taxon>
        <taxon>Desulfovibrionaceae</taxon>
        <taxon>Bilophila</taxon>
    </lineage>
</organism>
<comment type="caution">
    <text evidence="1">The sequence shown here is derived from an EMBL/GenBank/DDBJ whole genome shotgun (WGS) entry which is preliminary data.</text>
</comment>
<name>A0A9D1QZJ6_9BACT</name>
<protein>
    <submittedName>
        <fullName evidence="1">Uncharacterized protein</fullName>
    </submittedName>
</protein>
<gene>
    <name evidence="1" type="ORF">H9874_05135</name>
</gene>